<accession>A0A0P0W850</accession>
<dbReference type="AlphaFoldDB" id="A0A0P0W850"/>
<name>A0A0P0W850_ORYSJ</name>
<evidence type="ECO:0000313" key="1">
    <source>
        <dbReference type="EMBL" id="BAS88373.1"/>
    </source>
</evidence>
<reference evidence="2" key="1">
    <citation type="journal article" date="2005" name="Nature">
        <title>The map-based sequence of the rice genome.</title>
        <authorList>
            <consortium name="International rice genome sequencing project (IRGSP)"/>
            <person name="Matsumoto T."/>
            <person name="Wu J."/>
            <person name="Kanamori H."/>
            <person name="Katayose Y."/>
            <person name="Fujisawa M."/>
            <person name="Namiki N."/>
            <person name="Mizuno H."/>
            <person name="Yamamoto K."/>
            <person name="Antonio B.A."/>
            <person name="Baba T."/>
            <person name="Sakata K."/>
            <person name="Nagamura Y."/>
            <person name="Aoki H."/>
            <person name="Arikawa K."/>
            <person name="Arita K."/>
            <person name="Bito T."/>
            <person name="Chiden Y."/>
            <person name="Fujitsuka N."/>
            <person name="Fukunaka R."/>
            <person name="Hamada M."/>
            <person name="Harada C."/>
            <person name="Hayashi A."/>
            <person name="Hijishita S."/>
            <person name="Honda M."/>
            <person name="Hosokawa S."/>
            <person name="Ichikawa Y."/>
            <person name="Idonuma A."/>
            <person name="Iijima M."/>
            <person name="Ikeda M."/>
            <person name="Ikeno M."/>
            <person name="Ito K."/>
            <person name="Ito S."/>
            <person name="Ito T."/>
            <person name="Ito Y."/>
            <person name="Ito Y."/>
            <person name="Iwabuchi A."/>
            <person name="Kamiya K."/>
            <person name="Karasawa W."/>
            <person name="Kurita K."/>
            <person name="Katagiri S."/>
            <person name="Kikuta A."/>
            <person name="Kobayashi H."/>
            <person name="Kobayashi N."/>
            <person name="Machita K."/>
            <person name="Maehara T."/>
            <person name="Masukawa M."/>
            <person name="Mizubayashi T."/>
            <person name="Mukai Y."/>
            <person name="Nagasaki H."/>
            <person name="Nagata Y."/>
            <person name="Naito S."/>
            <person name="Nakashima M."/>
            <person name="Nakama Y."/>
            <person name="Nakamichi Y."/>
            <person name="Nakamura M."/>
            <person name="Meguro A."/>
            <person name="Negishi M."/>
            <person name="Ohta I."/>
            <person name="Ohta T."/>
            <person name="Okamoto M."/>
            <person name="Ono N."/>
            <person name="Saji S."/>
            <person name="Sakaguchi M."/>
            <person name="Sakai K."/>
            <person name="Shibata M."/>
            <person name="Shimokawa T."/>
            <person name="Song J."/>
            <person name="Takazaki Y."/>
            <person name="Terasawa K."/>
            <person name="Tsugane M."/>
            <person name="Tsuji K."/>
            <person name="Ueda S."/>
            <person name="Waki K."/>
            <person name="Yamagata H."/>
            <person name="Yamamoto M."/>
            <person name="Yamamoto S."/>
            <person name="Yamane H."/>
            <person name="Yoshiki S."/>
            <person name="Yoshihara R."/>
            <person name="Yukawa K."/>
            <person name="Zhong H."/>
            <person name="Yano M."/>
            <person name="Yuan Q."/>
            <person name="Ouyang S."/>
            <person name="Liu J."/>
            <person name="Jones K.M."/>
            <person name="Gansberger K."/>
            <person name="Moffat K."/>
            <person name="Hill J."/>
            <person name="Bera J."/>
            <person name="Fadrosh D."/>
            <person name="Jin S."/>
            <person name="Johri S."/>
            <person name="Kim M."/>
            <person name="Overton L."/>
            <person name="Reardon M."/>
            <person name="Tsitrin T."/>
            <person name="Vuong H."/>
            <person name="Weaver B."/>
            <person name="Ciecko A."/>
            <person name="Tallon L."/>
            <person name="Jackson J."/>
            <person name="Pai G."/>
            <person name="Aken S.V."/>
            <person name="Utterback T."/>
            <person name="Reidmuller S."/>
            <person name="Feldblyum T."/>
            <person name="Hsiao J."/>
            <person name="Zismann V."/>
            <person name="Iobst S."/>
            <person name="de Vazeille A.R."/>
            <person name="Buell C.R."/>
            <person name="Ying K."/>
            <person name="Li Y."/>
            <person name="Lu T."/>
            <person name="Huang Y."/>
            <person name="Zhao Q."/>
            <person name="Feng Q."/>
            <person name="Zhang L."/>
            <person name="Zhu J."/>
            <person name="Weng Q."/>
            <person name="Mu J."/>
            <person name="Lu Y."/>
            <person name="Fan D."/>
            <person name="Liu Y."/>
            <person name="Guan J."/>
            <person name="Zhang Y."/>
            <person name="Yu S."/>
            <person name="Liu X."/>
            <person name="Zhang Y."/>
            <person name="Hong G."/>
            <person name="Han B."/>
            <person name="Choisne N."/>
            <person name="Demange N."/>
            <person name="Orjeda G."/>
            <person name="Samain S."/>
            <person name="Cattolico L."/>
            <person name="Pelletier E."/>
            <person name="Couloux A."/>
            <person name="Segurens B."/>
            <person name="Wincker P."/>
            <person name="D'Hont A."/>
            <person name="Scarpelli C."/>
            <person name="Weissenbach J."/>
            <person name="Salanoubat M."/>
            <person name="Quetier F."/>
            <person name="Yu Y."/>
            <person name="Kim H.R."/>
            <person name="Rambo T."/>
            <person name="Currie J."/>
            <person name="Collura K."/>
            <person name="Luo M."/>
            <person name="Yang T."/>
            <person name="Ammiraju J.S.S."/>
            <person name="Engler F."/>
            <person name="Soderlund C."/>
            <person name="Wing R.A."/>
            <person name="Palmer L.E."/>
            <person name="de la Bastide M."/>
            <person name="Spiegel L."/>
            <person name="Nascimento L."/>
            <person name="Zutavern T."/>
            <person name="O'Shaughnessy A."/>
            <person name="Dike S."/>
            <person name="Dedhia N."/>
            <person name="Preston R."/>
            <person name="Balija V."/>
            <person name="McCombie W.R."/>
            <person name="Chow T."/>
            <person name="Chen H."/>
            <person name="Chung M."/>
            <person name="Chen C."/>
            <person name="Shaw J."/>
            <person name="Wu H."/>
            <person name="Hsiao K."/>
            <person name="Chao Y."/>
            <person name="Chu M."/>
            <person name="Cheng C."/>
            <person name="Hour A."/>
            <person name="Lee P."/>
            <person name="Lin S."/>
            <person name="Lin Y."/>
            <person name="Liou J."/>
            <person name="Liu S."/>
            <person name="Hsing Y."/>
            <person name="Raghuvanshi S."/>
            <person name="Mohanty A."/>
            <person name="Bharti A.K."/>
            <person name="Gaur A."/>
            <person name="Gupta V."/>
            <person name="Kumar D."/>
            <person name="Ravi V."/>
            <person name="Vij S."/>
            <person name="Kapur A."/>
            <person name="Khurana P."/>
            <person name="Khurana P."/>
            <person name="Khurana J.P."/>
            <person name="Tyagi A.K."/>
            <person name="Gaikwad K."/>
            <person name="Singh A."/>
            <person name="Dalal V."/>
            <person name="Srivastava S."/>
            <person name="Dixit A."/>
            <person name="Pal A.K."/>
            <person name="Ghazi I.A."/>
            <person name="Yadav M."/>
            <person name="Pandit A."/>
            <person name="Bhargava A."/>
            <person name="Sureshbabu K."/>
            <person name="Batra K."/>
            <person name="Sharma T.R."/>
            <person name="Mohapatra T."/>
            <person name="Singh N.K."/>
            <person name="Messing J."/>
            <person name="Nelson A.B."/>
            <person name="Fuks G."/>
            <person name="Kavchok S."/>
            <person name="Keizer G."/>
            <person name="Linton E."/>
            <person name="Llaca V."/>
            <person name="Song R."/>
            <person name="Tanyolac B."/>
            <person name="Young S."/>
            <person name="Ho-Il K."/>
            <person name="Hahn J.H."/>
            <person name="Sangsakoo G."/>
            <person name="Vanavichit A."/>
            <person name="de Mattos Luiz.A.T."/>
            <person name="Zimmer P.D."/>
            <person name="Malone G."/>
            <person name="Dellagostin O."/>
            <person name="de Oliveira A.C."/>
            <person name="Bevan M."/>
            <person name="Bancroft I."/>
            <person name="Minx P."/>
            <person name="Cordum H."/>
            <person name="Wilson R."/>
            <person name="Cheng Z."/>
            <person name="Jin W."/>
            <person name="Jiang J."/>
            <person name="Leong S.A."/>
            <person name="Iwama H."/>
            <person name="Gojobori T."/>
            <person name="Itoh T."/>
            <person name="Niimura Y."/>
            <person name="Fujii Y."/>
            <person name="Habara T."/>
            <person name="Sakai H."/>
            <person name="Sato Y."/>
            <person name="Wilson G."/>
            <person name="Kumar K."/>
            <person name="McCouch S."/>
            <person name="Juretic N."/>
            <person name="Hoen D."/>
            <person name="Wright S."/>
            <person name="Bruskiewich R."/>
            <person name="Bureau T."/>
            <person name="Miyao A."/>
            <person name="Hirochika H."/>
            <person name="Nishikawa T."/>
            <person name="Kadowaki K."/>
            <person name="Sugiura M."/>
            <person name="Burr B."/>
            <person name="Sasaki T."/>
        </authorList>
    </citation>
    <scope>NUCLEOTIDE SEQUENCE [LARGE SCALE GENOMIC DNA]</scope>
    <source>
        <strain evidence="2">cv. Nipponbare</strain>
    </source>
</reference>
<dbReference type="Proteomes" id="UP000059680">
    <property type="component" value="Chromosome 4"/>
</dbReference>
<reference evidence="1 2" key="2">
    <citation type="journal article" date="2013" name="Plant Cell Physiol.">
        <title>Rice Annotation Project Database (RAP-DB): an integrative and interactive database for rice genomics.</title>
        <authorList>
            <person name="Sakai H."/>
            <person name="Lee S.S."/>
            <person name="Tanaka T."/>
            <person name="Numa H."/>
            <person name="Kim J."/>
            <person name="Kawahara Y."/>
            <person name="Wakimoto H."/>
            <person name="Yang C.C."/>
            <person name="Iwamoto M."/>
            <person name="Abe T."/>
            <person name="Yamada Y."/>
            <person name="Muto A."/>
            <person name="Inokuchi H."/>
            <person name="Ikemura T."/>
            <person name="Matsumoto T."/>
            <person name="Sasaki T."/>
            <person name="Itoh T."/>
        </authorList>
    </citation>
    <scope>NUCLEOTIDE SEQUENCE [LARGE SCALE GENOMIC DNA]</scope>
    <source>
        <strain evidence="2">cv. Nipponbare</strain>
    </source>
</reference>
<organism evidence="1 2">
    <name type="scientific">Oryza sativa subsp. japonica</name>
    <name type="common">Rice</name>
    <dbReference type="NCBI Taxonomy" id="39947"/>
    <lineage>
        <taxon>Eukaryota</taxon>
        <taxon>Viridiplantae</taxon>
        <taxon>Streptophyta</taxon>
        <taxon>Embryophyta</taxon>
        <taxon>Tracheophyta</taxon>
        <taxon>Spermatophyta</taxon>
        <taxon>Magnoliopsida</taxon>
        <taxon>Liliopsida</taxon>
        <taxon>Poales</taxon>
        <taxon>Poaceae</taxon>
        <taxon>BOP clade</taxon>
        <taxon>Oryzoideae</taxon>
        <taxon>Oryzeae</taxon>
        <taxon>Oryzinae</taxon>
        <taxon>Oryza</taxon>
        <taxon>Oryza sativa</taxon>
    </lineage>
</organism>
<keyword evidence="2" id="KW-1185">Reference proteome</keyword>
<dbReference type="InParanoid" id="A0A0P0W850"/>
<gene>
    <name evidence="1" type="ordered locus">Os04g0280700</name>
    <name evidence="1" type="ORF">OSNPB_040280700</name>
</gene>
<proteinExistence type="predicted"/>
<feature type="non-terminal residue" evidence="1">
    <location>
        <position position="196"/>
    </location>
</feature>
<protein>
    <submittedName>
        <fullName evidence="1">Os04g0280700 protein</fullName>
    </submittedName>
</protein>
<dbReference type="PaxDb" id="39947-A0A0P0W850"/>
<dbReference type="SMR" id="A0A0P0W850"/>
<reference evidence="1 2" key="3">
    <citation type="journal article" date="2013" name="Rice">
        <title>Improvement of the Oryza sativa Nipponbare reference genome using next generation sequence and optical map data.</title>
        <authorList>
            <person name="Kawahara Y."/>
            <person name="de la Bastide M."/>
            <person name="Hamilton J.P."/>
            <person name="Kanamori H."/>
            <person name="McCombie W.R."/>
            <person name="Ouyang S."/>
            <person name="Schwartz D.C."/>
            <person name="Tanaka T."/>
            <person name="Wu J."/>
            <person name="Zhou S."/>
            <person name="Childs K.L."/>
            <person name="Davidson R.M."/>
            <person name="Lin H."/>
            <person name="Quesada-Ocampo L."/>
            <person name="Vaillancourt B."/>
            <person name="Sakai H."/>
            <person name="Lee S.S."/>
            <person name="Kim J."/>
            <person name="Numa H."/>
            <person name="Itoh T."/>
            <person name="Buell C.R."/>
            <person name="Matsumoto T."/>
        </authorList>
    </citation>
    <scope>NUCLEOTIDE SEQUENCE [LARGE SCALE GENOMIC DNA]</scope>
    <source>
        <strain evidence="2">cv. Nipponbare</strain>
    </source>
</reference>
<dbReference type="EMBL" id="AP014960">
    <property type="protein sequence ID" value="BAS88373.1"/>
    <property type="molecule type" value="Genomic_DNA"/>
</dbReference>
<sequence length="196" mass="21195">LRGNILPILLYLFPQELDFIPKKSTRNRARFEFISPPNPGFPGAIPCVPSPISLPTLAISLLLRPPLQPAIAVGSAITGQRRRLHRDRIEERKSGLHFPEAEDNRKAIADVKPICFASIRAVPSPRSSPTCAATSLGIAAPRRSPSTPPLPLLVAEKPLPSSISTLPPSEFVAGRLPSSFVVVPPLTCCFRRCEGS</sequence>
<evidence type="ECO:0000313" key="2">
    <source>
        <dbReference type="Proteomes" id="UP000059680"/>
    </source>
</evidence>